<dbReference type="PANTHER" id="PTHR45947">
    <property type="entry name" value="SULFOQUINOVOSYL TRANSFERASE SQD2"/>
    <property type="match status" value="1"/>
</dbReference>
<dbReference type="RefSeq" id="WP_067913440.1">
    <property type="nucleotide sequence ID" value="NZ_KQ954246.1"/>
</dbReference>
<feature type="domain" description="Glycosyltransferase subfamily 4-like N-terminal" evidence="2">
    <location>
        <begin position="15"/>
        <end position="186"/>
    </location>
</feature>
<proteinExistence type="predicted"/>
<accession>A0A117UT85</accession>
<evidence type="ECO:0000259" key="1">
    <source>
        <dbReference type="Pfam" id="PF00534"/>
    </source>
</evidence>
<organism evidence="3 4">
    <name type="scientific">Novosphingobium fuchskuhlense</name>
    <dbReference type="NCBI Taxonomy" id="1117702"/>
    <lineage>
        <taxon>Bacteria</taxon>
        <taxon>Pseudomonadati</taxon>
        <taxon>Pseudomonadota</taxon>
        <taxon>Alphaproteobacteria</taxon>
        <taxon>Sphingomonadales</taxon>
        <taxon>Sphingomonadaceae</taxon>
        <taxon>Novosphingobium</taxon>
    </lineage>
</organism>
<name>A0A117UT85_9SPHN</name>
<sequence>MKLVDVCAFYAPKGGGVRTYVDRKLKAGAAMGHEVVVIAPGEEDRIEERGPNARIVWLKSTVFPLDFNYRYFNDVPALYAALDREAPDMVEASSPWRSASLVGEWPGEAPRALIMHADPLSAYAYRWFDGVAPRPVIDKAFDRYWRHLRKLDTQFDMIVSASQGLSDRLTKGGLAGVVTNPMGVDPGVFAPAHRDVRLRKGLLELCELPEEATLLIGVGRFAPEKRWPMLVDAITAAGTRRPVGMVLAGQGRDLKAIEKRIAGNPHIRILAPITDRAELARVMASADALVHGCEAETFCMVAAEARASGLPLIAPDEGGAADQARASAGWIYESANAAAAAETIVEYCIARESGIDGPRAEIPAPRVMDDHFAELFASYERLVQDNRSKPGPRRAA</sequence>
<evidence type="ECO:0000259" key="2">
    <source>
        <dbReference type="Pfam" id="PF13439"/>
    </source>
</evidence>
<dbReference type="Pfam" id="PF00534">
    <property type="entry name" value="Glycos_transf_1"/>
    <property type="match status" value="1"/>
</dbReference>
<reference evidence="3 4" key="1">
    <citation type="submission" date="2015-10" db="EMBL/GenBank/DDBJ databases">
        <title>Draft genome sequence of Novosphingobium fuchskuhlense DSM 25065 isolated from a surface water sample of the southwest basin of Lake Grosse Fuchskuhle.</title>
        <authorList>
            <person name="Ruckert C."/>
            <person name="Winkler A."/>
            <person name="Glaeser J."/>
            <person name="Grossart H.-P."/>
            <person name="Kalinowski J."/>
            <person name="Glaeser S."/>
        </authorList>
    </citation>
    <scope>NUCLEOTIDE SEQUENCE [LARGE SCALE GENOMIC DNA]</scope>
    <source>
        <strain evidence="3 4">FNE08-7</strain>
    </source>
</reference>
<dbReference type="InterPro" id="IPR050194">
    <property type="entry name" value="Glycosyltransferase_grp1"/>
</dbReference>
<keyword evidence="4" id="KW-1185">Reference proteome</keyword>
<dbReference type="InterPro" id="IPR028098">
    <property type="entry name" value="Glyco_trans_4-like_N"/>
</dbReference>
<dbReference type="Gene3D" id="3.40.50.2000">
    <property type="entry name" value="Glycogen Phosphorylase B"/>
    <property type="match status" value="2"/>
</dbReference>
<dbReference type="GO" id="GO:0016757">
    <property type="term" value="F:glycosyltransferase activity"/>
    <property type="evidence" value="ECO:0007669"/>
    <property type="project" value="InterPro"/>
</dbReference>
<feature type="domain" description="Glycosyl transferase family 1" evidence="1">
    <location>
        <begin position="208"/>
        <end position="345"/>
    </location>
</feature>
<protein>
    <submittedName>
        <fullName evidence="3">Glycosyl transferase family 1</fullName>
    </submittedName>
</protein>
<comment type="caution">
    <text evidence="3">The sequence shown here is derived from an EMBL/GenBank/DDBJ whole genome shotgun (WGS) entry which is preliminary data.</text>
</comment>
<gene>
    <name evidence="3" type="ORF">AQZ52_16395</name>
</gene>
<dbReference type="SUPFAM" id="SSF53756">
    <property type="entry name" value="UDP-Glycosyltransferase/glycogen phosphorylase"/>
    <property type="match status" value="1"/>
</dbReference>
<dbReference type="Proteomes" id="UP000058012">
    <property type="component" value="Unassembled WGS sequence"/>
</dbReference>
<evidence type="ECO:0000313" key="4">
    <source>
        <dbReference type="Proteomes" id="UP000058012"/>
    </source>
</evidence>
<keyword evidence="3" id="KW-0808">Transferase</keyword>
<dbReference type="Pfam" id="PF13439">
    <property type="entry name" value="Glyco_transf_4"/>
    <property type="match status" value="1"/>
</dbReference>
<dbReference type="OrthoDB" id="9802525at2"/>
<dbReference type="EMBL" id="LLZS01000009">
    <property type="protein sequence ID" value="KUR70409.1"/>
    <property type="molecule type" value="Genomic_DNA"/>
</dbReference>
<evidence type="ECO:0000313" key="3">
    <source>
        <dbReference type="EMBL" id="KUR70409.1"/>
    </source>
</evidence>
<dbReference type="STRING" id="1117702.AQZ52_16395"/>
<dbReference type="PANTHER" id="PTHR45947:SF3">
    <property type="entry name" value="SULFOQUINOVOSYL TRANSFERASE SQD2"/>
    <property type="match status" value="1"/>
</dbReference>
<dbReference type="AlphaFoldDB" id="A0A117UT85"/>
<dbReference type="InterPro" id="IPR001296">
    <property type="entry name" value="Glyco_trans_1"/>
</dbReference>